<accession>A0A1S2ZWW7</accession>
<dbReference type="RefSeq" id="XP_007525852.1">
    <property type="nucleotide sequence ID" value="XM_007525790.2"/>
</dbReference>
<keyword evidence="2" id="KW-1185">Reference proteome</keyword>
<gene>
    <name evidence="3" type="primary">CIMAP1C</name>
</gene>
<dbReference type="AlphaFoldDB" id="A0A1S2ZWW7"/>
<sequence length="275" mass="30653">MKQPKGPRNSVFYGWCAKEKVPPTSWKEVKQAPVIMALLSGPGPAKYLRSSCTGFVDHDVTMFQGPAYSLYHRHSEKRVMDMCSPGPCHFVDPKVTRFGVSSCPQVPMMERIVNLRINPTPASSFYNVEKIHPPEERRAPEFSFGRRCPYRVGDPNPSSNHYQLPVLLGPQNPVSRAAPVYSLASRDKNWFYLEDMAGGPGPAEHSRPEPAVYQPRSPAYSMASRGTYPMDRTPRPGPGAYEPQQVTVHKPRAPAFSMGVRHSAHLTPLVVDIPD</sequence>
<evidence type="ECO:0000313" key="2">
    <source>
        <dbReference type="Proteomes" id="UP001652624"/>
    </source>
</evidence>
<evidence type="ECO:0000256" key="1">
    <source>
        <dbReference type="SAM" id="MobiDB-lite"/>
    </source>
</evidence>
<dbReference type="GeneID" id="103115932"/>
<dbReference type="OrthoDB" id="429991at2759"/>
<proteinExistence type="predicted"/>
<dbReference type="STRING" id="9365.ENSEEUP00000004177"/>
<dbReference type="PANTHER" id="PTHR21580:SF3">
    <property type="entry name" value="OUTER DENSE FIBER PROTEIN 3-LIKE PROTEIN 1"/>
    <property type="match status" value="1"/>
</dbReference>
<dbReference type="CTD" id="161753"/>
<name>A0A1S2ZWW7_ERIEU</name>
<feature type="region of interest" description="Disordered" evidence="1">
    <location>
        <begin position="219"/>
        <end position="240"/>
    </location>
</feature>
<protein>
    <submittedName>
        <fullName evidence="3">Protein CIMAP1C isoform X1</fullName>
    </submittedName>
</protein>
<reference evidence="3" key="1">
    <citation type="submission" date="2025-08" db="UniProtKB">
        <authorList>
            <consortium name="RefSeq"/>
        </authorList>
    </citation>
    <scope>IDENTIFICATION</scope>
</reference>
<dbReference type="Proteomes" id="UP001652624">
    <property type="component" value="Chromosome 16"/>
</dbReference>
<dbReference type="PANTHER" id="PTHR21580">
    <property type="entry name" value="SHIPPO-1-RELATED"/>
    <property type="match status" value="1"/>
</dbReference>
<dbReference type="GO" id="GO:0005856">
    <property type="term" value="C:cytoskeleton"/>
    <property type="evidence" value="ECO:0007669"/>
    <property type="project" value="TreeGrafter"/>
</dbReference>
<dbReference type="InterPro" id="IPR010736">
    <property type="entry name" value="SHIPPO-rpt"/>
</dbReference>
<evidence type="ECO:0000313" key="3">
    <source>
        <dbReference type="RefSeq" id="XP_007525852.1"/>
    </source>
</evidence>
<dbReference type="eggNOG" id="ENOG502S2VQ">
    <property type="taxonomic scope" value="Eukaryota"/>
</dbReference>
<dbReference type="InParanoid" id="A0A1S2ZWW7"/>
<dbReference type="InterPro" id="IPR051291">
    <property type="entry name" value="CIMAP"/>
</dbReference>
<organism evidence="2 3">
    <name type="scientific">Erinaceus europaeus</name>
    <name type="common">Western European hedgehog</name>
    <dbReference type="NCBI Taxonomy" id="9365"/>
    <lineage>
        <taxon>Eukaryota</taxon>
        <taxon>Metazoa</taxon>
        <taxon>Chordata</taxon>
        <taxon>Craniata</taxon>
        <taxon>Vertebrata</taxon>
        <taxon>Euteleostomi</taxon>
        <taxon>Mammalia</taxon>
        <taxon>Eutheria</taxon>
        <taxon>Laurasiatheria</taxon>
        <taxon>Eulipotyphla</taxon>
        <taxon>Erinaceidae</taxon>
        <taxon>Erinaceinae</taxon>
        <taxon>Erinaceus</taxon>
    </lineage>
</organism>
<dbReference type="Pfam" id="PF07004">
    <property type="entry name" value="SHIPPO-rpt"/>
    <property type="match status" value="3"/>
</dbReference>